<dbReference type="AlphaFoldDB" id="A0AA39J3X1"/>
<organism evidence="2 3">
    <name type="scientific">Armillaria tabescens</name>
    <name type="common">Ringless honey mushroom</name>
    <name type="synonym">Agaricus tabescens</name>
    <dbReference type="NCBI Taxonomy" id="1929756"/>
    <lineage>
        <taxon>Eukaryota</taxon>
        <taxon>Fungi</taxon>
        <taxon>Dikarya</taxon>
        <taxon>Basidiomycota</taxon>
        <taxon>Agaricomycotina</taxon>
        <taxon>Agaricomycetes</taxon>
        <taxon>Agaricomycetidae</taxon>
        <taxon>Agaricales</taxon>
        <taxon>Marasmiineae</taxon>
        <taxon>Physalacriaceae</taxon>
        <taxon>Desarmillaria</taxon>
    </lineage>
</organism>
<keyword evidence="3" id="KW-1185">Reference proteome</keyword>
<dbReference type="Proteomes" id="UP001175211">
    <property type="component" value="Unassembled WGS sequence"/>
</dbReference>
<evidence type="ECO:0000313" key="3">
    <source>
        <dbReference type="Proteomes" id="UP001175211"/>
    </source>
</evidence>
<comment type="caution">
    <text evidence="2">The sequence shown here is derived from an EMBL/GenBank/DDBJ whole genome shotgun (WGS) entry which is preliminary data.</text>
</comment>
<dbReference type="EMBL" id="JAUEPS010000206">
    <property type="protein sequence ID" value="KAK0433903.1"/>
    <property type="molecule type" value="Genomic_DNA"/>
</dbReference>
<proteinExistence type="predicted"/>
<dbReference type="RefSeq" id="XP_060321592.1">
    <property type="nucleotide sequence ID" value="XM_060470664.1"/>
</dbReference>
<dbReference type="GeneID" id="85354212"/>
<evidence type="ECO:0000313" key="2">
    <source>
        <dbReference type="EMBL" id="KAK0433903.1"/>
    </source>
</evidence>
<accession>A0AA39J3X1</accession>
<evidence type="ECO:0000256" key="1">
    <source>
        <dbReference type="SAM" id="MobiDB-lite"/>
    </source>
</evidence>
<name>A0AA39J3X1_ARMTA</name>
<protein>
    <submittedName>
        <fullName evidence="2">Uncharacterized protein</fullName>
    </submittedName>
</protein>
<feature type="region of interest" description="Disordered" evidence="1">
    <location>
        <begin position="164"/>
        <end position="185"/>
    </location>
</feature>
<reference evidence="2" key="1">
    <citation type="submission" date="2023-06" db="EMBL/GenBank/DDBJ databases">
        <authorList>
            <consortium name="Lawrence Berkeley National Laboratory"/>
            <person name="Ahrendt S."/>
            <person name="Sahu N."/>
            <person name="Indic B."/>
            <person name="Wong-Bajracharya J."/>
            <person name="Merenyi Z."/>
            <person name="Ke H.-M."/>
            <person name="Monk M."/>
            <person name="Kocsube S."/>
            <person name="Drula E."/>
            <person name="Lipzen A."/>
            <person name="Balint B."/>
            <person name="Henrissat B."/>
            <person name="Andreopoulos B."/>
            <person name="Martin F.M."/>
            <person name="Harder C.B."/>
            <person name="Rigling D."/>
            <person name="Ford K.L."/>
            <person name="Foster G.D."/>
            <person name="Pangilinan J."/>
            <person name="Papanicolaou A."/>
            <person name="Barry K."/>
            <person name="LaButti K."/>
            <person name="Viragh M."/>
            <person name="Koriabine M."/>
            <person name="Yan M."/>
            <person name="Riley R."/>
            <person name="Champramary S."/>
            <person name="Plett K.L."/>
            <person name="Tsai I.J."/>
            <person name="Slot J."/>
            <person name="Sipos G."/>
            <person name="Plett J."/>
            <person name="Nagy L.G."/>
            <person name="Grigoriev I.V."/>
        </authorList>
    </citation>
    <scope>NUCLEOTIDE SEQUENCE</scope>
    <source>
        <strain evidence="2">CCBAS 213</strain>
    </source>
</reference>
<gene>
    <name evidence="2" type="ORF">EV420DRAFT_1488913</name>
</gene>
<feature type="region of interest" description="Disordered" evidence="1">
    <location>
        <begin position="83"/>
        <end position="148"/>
    </location>
</feature>
<sequence length="228" mass="24905">MAKVYSTQSYFLAAQLSKFARCPLHKYRPASVFATEVIYRCCAQATEWQARLPFHYVPPFTPHLPVPYPVVLYPHMVQPMLHDGQPITSREPTTGSSSGSSSYAMTRESINITDTGLAPGPGLFNQSRFRSKSGSEEEGAVGSSEGGYLNLWDEEGRRLQNFLKNDRGGEEGPDPNTGEFYLAAEADTHRASFDDFGDNDGELSLGASATNTARAVGKRALQSLSQGQ</sequence>